<dbReference type="CDD" id="cd00143">
    <property type="entry name" value="PP2Cc"/>
    <property type="match status" value="1"/>
</dbReference>
<evidence type="ECO:0000313" key="3">
    <source>
        <dbReference type="Proteomes" id="UP001201463"/>
    </source>
</evidence>
<dbReference type="Proteomes" id="UP001201463">
    <property type="component" value="Unassembled WGS sequence"/>
</dbReference>
<dbReference type="SMART" id="SM00332">
    <property type="entry name" value="PP2Cc"/>
    <property type="match status" value="1"/>
</dbReference>
<evidence type="ECO:0000259" key="1">
    <source>
        <dbReference type="PROSITE" id="PS51746"/>
    </source>
</evidence>
<dbReference type="PROSITE" id="PS51746">
    <property type="entry name" value="PPM_2"/>
    <property type="match status" value="1"/>
</dbReference>
<dbReference type="InterPro" id="IPR036457">
    <property type="entry name" value="PPM-type-like_dom_sf"/>
</dbReference>
<dbReference type="InterPro" id="IPR001932">
    <property type="entry name" value="PPM-type_phosphatase-like_dom"/>
</dbReference>
<dbReference type="SUPFAM" id="SSF81606">
    <property type="entry name" value="PP2C-like"/>
    <property type="match status" value="1"/>
</dbReference>
<protein>
    <submittedName>
        <fullName evidence="2">Protein phosphatase 2C domain-containing protein</fullName>
    </submittedName>
</protein>
<reference evidence="2 3" key="1">
    <citation type="submission" date="2021-12" db="EMBL/GenBank/DDBJ databases">
        <title>Genome seq of p7.</title>
        <authorList>
            <person name="Seo T."/>
        </authorList>
    </citation>
    <scope>NUCLEOTIDE SEQUENCE [LARGE SCALE GENOMIC DNA]</scope>
    <source>
        <strain evidence="2 3">P7</strain>
    </source>
</reference>
<accession>A0ABS8XGH9</accession>
<dbReference type="SMART" id="SM00331">
    <property type="entry name" value="PP2C_SIG"/>
    <property type="match status" value="1"/>
</dbReference>
<evidence type="ECO:0000313" key="2">
    <source>
        <dbReference type="EMBL" id="MCE4538113.1"/>
    </source>
</evidence>
<proteinExistence type="predicted"/>
<sequence length="249" mass="27263">MHIELALMSERGGRDYNEDACGHWHSERYLCCVLADGAGGHGGGDVASKLAVSHVLQGYANAPAHHPQALEALLMDTNREVLAHRADNPALRNMHSTVVVLSIDLQERHALWGHCGDSRFYAFRDGRLAERTRDHSLVQSLIDAGLLDEAGARVHPKRSELYSALGTEGSDLQISVSQTPFPLFGREALMLCTDGLWEWVPDDEIAAALAAAHEPQAWLNDLEQRVRRAAAGSPKHDNFTALALWLGPD</sequence>
<organism evidence="2 3">
    <name type="scientific">Pelomonas caseinilytica</name>
    <dbReference type="NCBI Taxonomy" id="2906763"/>
    <lineage>
        <taxon>Bacteria</taxon>
        <taxon>Pseudomonadati</taxon>
        <taxon>Pseudomonadota</taxon>
        <taxon>Betaproteobacteria</taxon>
        <taxon>Burkholderiales</taxon>
        <taxon>Sphaerotilaceae</taxon>
        <taxon>Roseateles</taxon>
    </lineage>
</organism>
<name>A0ABS8XGH9_9BURK</name>
<dbReference type="EMBL" id="JAJTWT010000004">
    <property type="protein sequence ID" value="MCE4538113.1"/>
    <property type="molecule type" value="Genomic_DNA"/>
</dbReference>
<keyword evidence="3" id="KW-1185">Reference proteome</keyword>
<dbReference type="Pfam" id="PF13672">
    <property type="entry name" value="PP2C_2"/>
    <property type="match status" value="1"/>
</dbReference>
<comment type="caution">
    <text evidence="2">The sequence shown here is derived from an EMBL/GenBank/DDBJ whole genome shotgun (WGS) entry which is preliminary data.</text>
</comment>
<dbReference type="Gene3D" id="3.60.40.10">
    <property type="entry name" value="PPM-type phosphatase domain"/>
    <property type="match status" value="1"/>
</dbReference>
<dbReference type="RefSeq" id="WP_233392551.1">
    <property type="nucleotide sequence ID" value="NZ_JAJTWT010000004.1"/>
</dbReference>
<feature type="domain" description="PPM-type phosphatase" evidence="1">
    <location>
        <begin position="4"/>
        <end position="246"/>
    </location>
</feature>
<gene>
    <name evidence="2" type="ORF">LXT12_12715</name>
</gene>